<dbReference type="Gene3D" id="1.25.40.20">
    <property type="entry name" value="Ankyrin repeat-containing domain"/>
    <property type="match status" value="1"/>
</dbReference>
<evidence type="ECO:0000313" key="2">
    <source>
        <dbReference type="EMBL" id="STX45195.1"/>
    </source>
</evidence>
<protein>
    <submittedName>
        <fullName evidence="2">Ankyrin repeat-containing protein</fullName>
    </submittedName>
</protein>
<dbReference type="Proteomes" id="UP000254476">
    <property type="component" value="Unassembled WGS sequence"/>
</dbReference>
<evidence type="ECO:0000313" key="4">
    <source>
        <dbReference type="Proteomes" id="UP000254476"/>
    </source>
</evidence>
<sequence>MNLSQAQIIQNINQYLELNNLPYELDEEGICNGLATVYAKYVLEEKEEKFIELLEYVSGNKETPKNEVSRINKFLIDVILSFMPEEFNKSLNQSQSYLMQFIDKKPLKSTFELALLTEDENWNKVIADIDLQRDEVMLVCSKSHAIAISKKNEQYFVYDPNYINGPKSFTHINNIVKELHKNVFQCKSQMCLRINILLNPIKESHRRKPYPKVEEIYDKYLNKKDPSKRYLLEESEISTIEMASCFNNTEVMKKLISLEKNKENIIKAALIAANMNSTKSLTPLLPILDNRQLGKVLFVALLCGRKDVFDLILQTENGTKIYNFFSEYAYFRSKLLGYAAEGGNVLLLQQIMASFEKSVEKKMLVNDILTLHNGNDAITRAIIGKDPACLRLLLEKVDGNDELSNLDNEAKRHYLLLAIEYNQPQIVKVLIDRMPTHLLDTLSLDLTLLEKTNLSILKNLKEKGIVFSMQAEEIVARKEHHPVGFMYSMGVVSTRFVDYFKEYILQMGKNTTSFDHEKFLYYKKAFKLERNKAQVDYEALQITYKDSSYRA</sequence>
<organism evidence="2 4">
    <name type="scientific">Legionella gratiana</name>
    <dbReference type="NCBI Taxonomy" id="45066"/>
    <lineage>
        <taxon>Bacteria</taxon>
        <taxon>Pseudomonadati</taxon>
        <taxon>Pseudomonadota</taxon>
        <taxon>Gammaproteobacteria</taxon>
        <taxon>Legionellales</taxon>
        <taxon>Legionellaceae</taxon>
        <taxon>Legionella</taxon>
    </lineage>
</organism>
<evidence type="ECO:0000313" key="1">
    <source>
        <dbReference type="EMBL" id="KTD06377.1"/>
    </source>
</evidence>
<dbReference type="EMBL" id="LNYE01000029">
    <property type="protein sequence ID" value="KTD06377.1"/>
    <property type="molecule type" value="Genomic_DNA"/>
</dbReference>
<dbReference type="SUPFAM" id="SSF48403">
    <property type="entry name" value="Ankyrin repeat"/>
    <property type="match status" value="1"/>
</dbReference>
<dbReference type="AlphaFoldDB" id="A0A378JC56"/>
<reference evidence="1 3" key="1">
    <citation type="submission" date="2015-11" db="EMBL/GenBank/DDBJ databases">
        <title>Genomic analysis of 38 Legionella species identifies large and diverse effector repertoires.</title>
        <authorList>
            <person name="Burstein D."/>
            <person name="Amaro F."/>
            <person name="Zusman T."/>
            <person name="Lifshitz Z."/>
            <person name="Cohen O."/>
            <person name="Gilbert J.A."/>
            <person name="Pupko T."/>
            <person name="Shuman H.A."/>
            <person name="Segal G."/>
        </authorList>
    </citation>
    <scope>NUCLEOTIDE SEQUENCE [LARGE SCALE GENOMIC DNA]</scope>
    <source>
        <strain evidence="1 3">Lyon 8420412</strain>
    </source>
</reference>
<gene>
    <name evidence="1" type="ORF">Lgra_3154</name>
    <name evidence="2" type="ORF">NCTC12388_01924</name>
</gene>
<dbReference type="Proteomes" id="UP000054691">
    <property type="component" value="Unassembled WGS sequence"/>
</dbReference>
<reference evidence="2 4" key="2">
    <citation type="submission" date="2018-06" db="EMBL/GenBank/DDBJ databases">
        <authorList>
            <consortium name="Pathogen Informatics"/>
            <person name="Doyle S."/>
        </authorList>
    </citation>
    <scope>NUCLEOTIDE SEQUENCE [LARGE SCALE GENOMIC DNA]</scope>
    <source>
        <strain evidence="2 4">NCTC12388</strain>
    </source>
</reference>
<evidence type="ECO:0000313" key="3">
    <source>
        <dbReference type="Proteomes" id="UP000054691"/>
    </source>
</evidence>
<proteinExistence type="predicted"/>
<keyword evidence="3" id="KW-1185">Reference proteome</keyword>
<dbReference type="STRING" id="45066.Lgra_3154"/>
<dbReference type="InterPro" id="IPR036770">
    <property type="entry name" value="Ankyrin_rpt-contain_sf"/>
</dbReference>
<accession>A0A378JC56</accession>
<name>A0A378JC56_9GAMM</name>
<dbReference type="RefSeq" id="WP_162264330.1">
    <property type="nucleotide sequence ID" value="NZ_CAAAHW010000005.1"/>
</dbReference>
<dbReference type="EMBL" id="UGOB01000001">
    <property type="protein sequence ID" value="STX45195.1"/>
    <property type="molecule type" value="Genomic_DNA"/>
</dbReference>